<dbReference type="Gene3D" id="3.60.10.10">
    <property type="entry name" value="Endonuclease/exonuclease/phosphatase"/>
    <property type="match status" value="1"/>
</dbReference>
<dbReference type="PANTHER" id="PTHR42834:SF1">
    <property type="entry name" value="ENDONUCLEASE_EXONUCLEASE_PHOSPHATASE FAMILY PROTEIN (AFU_ORTHOLOGUE AFUA_3G09210)"/>
    <property type="match status" value="1"/>
</dbReference>
<feature type="domain" description="Endonuclease/exonuclease/phosphatase" evidence="1">
    <location>
        <begin position="32"/>
        <end position="353"/>
    </location>
</feature>
<name>A0A4R7EVB9_9FLAO</name>
<gene>
    <name evidence="2" type="ORF">C8P70_11328</name>
</gene>
<sequence>MIMLKKIYNTLLFLFLINIGIQAQGKKFQIQTIAFYNCENLFDTIRDPKIYDEEWTPKGDQAWTSDKYNKKINNLAHVISQIGNDENSKKPVIIGVAEVENRGVLEDLIETEYLINEDYGIVHYDSPDRRGIDVGLLYQKKYFLPTHTSSLPLYIYDMKKKNKSTGEYGTRVYTRDQLLVTGLLEGEEVHFIVNHWPSRSGGEKKSSPFREAAAALNKKIIDSLQMINPDAKVITMGDMNDGPYNKSIKKVLQAAGNKKELKKGGLFNPMEKMSKEGMGSLAYRDAWDLFDQIILTEPYLRTDYDSWRYWKGSVYKKSFMIQPTGQYKGYPLRNSNNEPGYSDHFPVYIYLIKEAK</sequence>
<dbReference type="Pfam" id="PF19580">
    <property type="entry name" value="Exo_endo_phos_3"/>
    <property type="match status" value="1"/>
</dbReference>
<organism evidence="2 3">
    <name type="scientific">Myroides indicus</name>
    <dbReference type="NCBI Taxonomy" id="1323422"/>
    <lineage>
        <taxon>Bacteria</taxon>
        <taxon>Pseudomonadati</taxon>
        <taxon>Bacteroidota</taxon>
        <taxon>Flavobacteriia</taxon>
        <taxon>Flavobacteriales</taxon>
        <taxon>Flavobacteriaceae</taxon>
        <taxon>Myroides</taxon>
    </lineage>
</organism>
<dbReference type="InterPro" id="IPR036691">
    <property type="entry name" value="Endo/exonu/phosph_ase_sf"/>
</dbReference>
<reference evidence="2 3" key="1">
    <citation type="submission" date="2019-03" db="EMBL/GenBank/DDBJ databases">
        <title>Genomic Encyclopedia of Archaeal and Bacterial Type Strains, Phase II (KMG-II): from individual species to whole genera.</title>
        <authorList>
            <person name="Goeker M."/>
        </authorList>
    </citation>
    <scope>NUCLEOTIDE SEQUENCE [LARGE SCALE GENOMIC DNA]</scope>
    <source>
        <strain evidence="2 3">DSM 28213</strain>
    </source>
</reference>
<evidence type="ECO:0000313" key="2">
    <source>
        <dbReference type="EMBL" id="TDS58116.1"/>
    </source>
</evidence>
<accession>A0A4R7EVB9</accession>
<dbReference type="InterPro" id="IPR005135">
    <property type="entry name" value="Endo/exonuclease/phosphatase"/>
</dbReference>
<dbReference type="PANTHER" id="PTHR42834">
    <property type="entry name" value="ENDONUCLEASE/EXONUCLEASE/PHOSPHATASE FAMILY PROTEIN (AFU_ORTHOLOGUE AFUA_3G09210)"/>
    <property type="match status" value="1"/>
</dbReference>
<dbReference type="SUPFAM" id="SSF56219">
    <property type="entry name" value="DNase I-like"/>
    <property type="match status" value="1"/>
</dbReference>
<protein>
    <recommendedName>
        <fullName evidence="1">Endonuclease/exonuclease/phosphatase domain-containing protein</fullName>
    </recommendedName>
</protein>
<dbReference type="GO" id="GO:0003824">
    <property type="term" value="F:catalytic activity"/>
    <property type="evidence" value="ECO:0007669"/>
    <property type="project" value="InterPro"/>
</dbReference>
<comment type="caution">
    <text evidence="2">The sequence shown here is derived from an EMBL/GenBank/DDBJ whole genome shotgun (WGS) entry which is preliminary data.</text>
</comment>
<dbReference type="EMBL" id="SOAG01000013">
    <property type="protein sequence ID" value="TDS58116.1"/>
    <property type="molecule type" value="Genomic_DNA"/>
</dbReference>
<proteinExistence type="predicted"/>
<keyword evidence="3" id="KW-1185">Reference proteome</keyword>
<dbReference type="AlphaFoldDB" id="A0A4R7EVB9"/>
<dbReference type="Proteomes" id="UP000295215">
    <property type="component" value="Unassembled WGS sequence"/>
</dbReference>
<evidence type="ECO:0000313" key="3">
    <source>
        <dbReference type="Proteomes" id="UP000295215"/>
    </source>
</evidence>
<evidence type="ECO:0000259" key="1">
    <source>
        <dbReference type="Pfam" id="PF19580"/>
    </source>
</evidence>